<accession>A0A0F9PJ94</accession>
<organism evidence="1">
    <name type="scientific">marine sediment metagenome</name>
    <dbReference type="NCBI Taxonomy" id="412755"/>
    <lineage>
        <taxon>unclassified sequences</taxon>
        <taxon>metagenomes</taxon>
        <taxon>ecological metagenomes</taxon>
    </lineage>
</organism>
<proteinExistence type="predicted"/>
<comment type="caution">
    <text evidence="1">The sequence shown here is derived from an EMBL/GenBank/DDBJ whole genome shotgun (WGS) entry which is preliminary data.</text>
</comment>
<evidence type="ECO:0008006" key="2">
    <source>
        <dbReference type="Google" id="ProtNLM"/>
    </source>
</evidence>
<protein>
    <recommendedName>
        <fullName evidence="2">Ribbon-helix-helix protein CopG domain-containing protein</fullName>
    </recommendedName>
</protein>
<evidence type="ECO:0000313" key="1">
    <source>
        <dbReference type="EMBL" id="KKN31885.1"/>
    </source>
</evidence>
<dbReference type="AlphaFoldDB" id="A0A0F9PJ94"/>
<name>A0A0F9PJ94_9ZZZZ</name>
<dbReference type="InterPro" id="IPR005368">
    <property type="entry name" value="UPF0175"/>
</dbReference>
<sequence>MSERLSIVIPSEMNVDLEKLQKILKMDKSTVIRHLLSKSIREVKIETFLDEYRKGKLSLGKAAELAGVNLWEFIEQCRKNQIQLDLSEEEAEIGIRRVEKIDIQKYKKTMKNSLESLEK</sequence>
<reference evidence="1" key="1">
    <citation type="journal article" date="2015" name="Nature">
        <title>Complex archaea that bridge the gap between prokaryotes and eukaryotes.</title>
        <authorList>
            <person name="Spang A."/>
            <person name="Saw J.H."/>
            <person name="Jorgensen S.L."/>
            <person name="Zaremba-Niedzwiedzka K."/>
            <person name="Martijn J."/>
            <person name="Lind A.E."/>
            <person name="van Eijk R."/>
            <person name="Schleper C."/>
            <person name="Guy L."/>
            <person name="Ettema T.J."/>
        </authorList>
    </citation>
    <scope>NUCLEOTIDE SEQUENCE</scope>
</reference>
<gene>
    <name evidence="1" type="ORF">LCGC14_0819480</name>
</gene>
<dbReference type="Pfam" id="PF03683">
    <property type="entry name" value="UPF0175"/>
    <property type="match status" value="1"/>
</dbReference>
<dbReference type="EMBL" id="LAZR01002296">
    <property type="protein sequence ID" value="KKN31885.1"/>
    <property type="molecule type" value="Genomic_DNA"/>
</dbReference>